<protein>
    <submittedName>
        <fullName evidence="2">Uncharacterized protein</fullName>
    </submittedName>
</protein>
<dbReference type="Proteomes" id="UP001595696">
    <property type="component" value="Unassembled WGS sequence"/>
</dbReference>
<dbReference type="EMBL" id="JBHSAX010000013">
    <property type="protein sequence ID" value="MFC3962745.1"/>
    <property type="molecule type" value="Genomic_DNA"/>
</dbReference>
<proteinExistence type="predicted"/>
<feature type="region of interest" description="Disordered" evidence="1">
    <location>
        <begin position="33"/>
        <end position="61"/>
    </location>
</feature>
<feature type="region of interest" description="Disordered" evidence="1">
    <location>
        <begin position="1"/>
        <end position="21"/>
    </location>
</feature>
<accession>A0ABV8DRN2</accession>
<keyword evidence="3" id="KW-1185">Reference proteome</keyword>
<gene>
    <name evidence="2" type="ORF">ACFO0B_12190</name>
</gene>
<name>A0ABV8DRN2_9NOCA</name>
<evidence type="ECO:0000256" key="1">
    <source>
        <dbReference type="SAM" id="MobiDB-lite"/>
    </source>
</evidence>
<dbReference type="RefSeq" id="WP_378612508.1">
    <property type="nucleotide sequence ID" value="NZ_JBHSAX010000013.1"/>
</dbReference>
<comment type="caution">
    <text evidence="2">The sequence shown here is derived from an EMBL/GenBank/DDBJ whole genome shotgun (WGS) entry which is preliminary data.</text>
</comment>
<evidence type="ECO:0000313" key="3">
    <source>
        <dbReference type="Proteomes" id="UP001595696"/>
    </source>
</evidence>
<reference evidence="3" key="1">
    <citation type="journal article" date="2019" name="Int. J. Syst. Evol. Microbiol.">
        <title>The Global Catalogue of Microorganisms (GCM) 10K type strain sequencing project: providing services to taxonomists for standard genome sequencing and annotation.</title>
        <authorList>
            <consortium name="The Broad Institute Genomics Platform"/>
            <consortium name="The Broad Institute Genome Sequencing Center for Infectious Disease"/>
            <person name="Wu L."/>
            <person name="Ma J."/>
        </authorList>
    </citation>
    <scope>NUCLEOTIDE SEQUENCE [LARGE SCALE GENOMIC DNA]</scope>
    <source>
        <strain evidence="3">CGMCC 4.7330</strain>
    </source>
</reference>
<organism evidence="2 3">
    <name type="scientific">Nocardia jiangsuensis</name>
    <dbReference type="NCBI Taxonomy" id="1691563"/>
    <lineage>
        <taxon>Bacteria</taxon>
        <taxon>Bacillati</taxon>
        <taxon>Actinomycetota</taxon>
        <taxon>Actinomycetes</taxon>
        <taxon>Mycobacteriales</taxon>
        <taxon>Nocardiaceae</taxon>
        <taxon>Nocardia</taxon>
    </lineage>
</organism>
<feature type="compositionally biased region" description="Low complexity" evidence="1">
    <location>
        <begin position="49"/>
        <end position="61"/>
    </location>
</feature>
<sequence length="61" mass="6386">MLRHTDQRGGLPAGPEPGGALRERVAAMSNALRTGLRRPQSQAIETLCSPATMPSSSAATR</sequence>
<evidence type="ECO:0000313" key="2">
    <source>
        <dbReference type="EMBL" id="MFC3962745.1"/>
    </source>
</evidence>